<evidence type="ECO:0000256" key="2">
    <source>
        <dbReference type="ARBA" id="ARBA00023125"/>
    </source>
</evidence>
<sequence length="320" mass="35928">MKITIDKTLPVSISVQIEGAVEFGIMAGTYRENNQLPTVRALSSELGVAPMTVTKAYKSLKEKGLLESVTGRGTFVVRDPRELKHQNRLEILRREFLALLEKARVLEVDPALFIGMFNQREAPADAPVPLRILMVGNSRRINESYIRRIRDFLGREPRFDNMDFSQFNLLTDKKARNYNLILTIPHCMARIRLKVGEAVPVMAPYLIPSKETRESLAALPPGTTVGAISHFASFVPAMAEGIRRFAPQAGTIRMELANSPKLQELADSTDVLIYSTSCLETARALTGVRVIFEYAHTPETRYLREILVPAVQHIQKEVQI</sequence>
<keyword evidence="2" id="KW-0238">DNA-binding</keyword>
<dbReference type="PANTHER" id="PTHR38445:SF7">
    <property type="entry name" value="GNTR-FAMILY TRANSCRIPTIONAL REGULATOR"/>
    <property type="match status" value="1"/>
</dbReference>
<name>A0A1G5BH45_9BACT</name>
<dbReference type="STRING" id="419481.SAMN05216233_10218"/>
<dbReference type="PROSITE" id="PS50949">
    <property type="entry name" value="HTH_GNTR"/>
    <property type="match status" value="1"/>
</dbReference>
<evidence type="ECO:0000256" key="3">
    <source>
        <dbReference type="ARBA" id="ARBA00023163"/>
    </source>
</evidence>
<dbReference type="PANTHER" id="PTHR38445">
    <property type="entry name" value="HTH-TYPE TRANSCRIPTIONAL REPRESSOR YTRA"/>
    <property type="match status" value="1"/>
</dbReference>
<dbReference type="GO" id="GO:0003677">
    <property type="term" value="F:DNA binding"/>
    <property type="evidence" value="ECO:0007669"/>
    <property type="project" value="UniProtKB-KW"/>
</dbReference>
<dbReference type="InterPro" id="IPR000524">
    <property type="entry name" value="Tscrpt_reg_HTH_GntR"/>
</dbReference>
<dbReference type="Proteomes" id="UP000198870">
    <property type="component" value="Unassembled WGS sequence"/>
</dbReference>
<evidence type="ECO:0000256" key="1">
    <source>
        <dbReference type="ARBA" id="ARBA00023015"/>
    </source>
</evidence>
<evidence type="ECO:0000259" key="4">
    <source>
        <dbReference type="PROSITE" id="PS50949"/>
    </source>
</evidence>
<dbReference type="OrthoDB" id="9808698at2"/>
<keyword evidence="6" id="KW-1185">Reference proteome</keyword>
<dbReference type="AlphaFoldDB" id="A0A1G5BH45"/>
<dbReference type="EMBL" id="FMUX01000002">
    <property type="protein sequence ID" value="SCX89428.1"/>
    <property type="molecule type" value="Genomic_DNA"/>
</dbReference>
<keyword evidence="1" id="KW-0805">Transcription regulation</keyword>
<organism evidence="5 6">
    <name type="scientific">Desulfoluna spongiiphila</name>
    <dbReference type="NCBI Taxonomy" id="419481"/>
    <lineage>
        <taxon>Bacteria</taxon>
        <taxon>Pseudomonadati</taxon>
        <taxon>Thermodesulfobacteriota</taxon>
        <taxon>Desulfobacteria</taxon>
        <taxon>Desulfobacterales</taxon>
        <taxon>Desulfolunaceae</taxon>
        <taxon>Desulfoluna</taxon>
    </lineage>
</organism>
<dbReference type="SMART" id="SM00345">
    <property type="entry name" value="HTH_GNTR"/>
    <property type="match status" value="1"/>
</dbReference>
<dbReference type="RefSeq" id="WP_092208204.1">
    <property type="nucleotide sequence ID" value="NZ_FMUX01000002.1"/>
</dbReference>
<dbReference type="InterPro" id="IPR036388">
    <property type="entry name" value="WH-like_DNA-bd_sf"/>
</dbReference>
<protein>
    <submittedName>
        <fullName evidence="5">Transcriptional regulator, GntR family</fullName>
    </submittedName>
</protein>
<keyword evidence="3" id="KW-0804">Transcription</keyword>
<dbReference type="InterPro" id="IPR036390">
    <property type="entry name" value="WH_DNA-bd_sf"/>
</dbReference>
<evidence type="ECO:0000313" key="6">
    <source>
        <dbReference type="Proteomes" id="UP000198870"/>
    </source>
</evidence>
<gene>
    <name evidence="5" type="ORF">SAMN05216233_10218</name>
</gene>
<proteinExistence type="predicted"/>
<dbReference type="CDD" id="cd07377">
    <property type="entry name" value="WHTH_GntR"/>
    <property type="match status" value="1"/>
</dbReference>
<evidence type="ECO:0000313" key="5">
    <source>
        <dbReference type="EMBL" id="SCX89428.1"/>
    </source>
</evidence>
<reference evidence="5 6" key="1">
    <citation type="submission" date="2016-10" db="EMBL/GenBank/DDBJ databases">
        <authorList>
            <person name="de Groot N.N."/>
        </authorList>
    </citation>
    <scope>NUCLEOTIDE SEQUENCE [LARGE SCALE GENOMIC DNA]</scope>
    <source>
        <strain evidence="5 6">AA1</strain>
    </source>
</reference>
<dbReference type="Gene3D" id="1.10.10.10">
    <property type="entry name" value="Winged helix-like DNA-binding domain superfamily/Winged helix DNA-binding domain"/>
    <property type="match status" value="1"/>
</dbReference>
<dbReference type="Pfam" id="PF00392">
    <property type="entry name" value="GntR"/>
    <property type="match status" value="1"/>
</dbReference>
<dbReference type="GO" id="GO:0003700">
    <property type="term" value="F:DNA-binding transcription factor activity"/>
    <property type="evidence" value="ECO:0007669"/>
    <property type="project" value="InterPro"/>
</dbReference>
<feature type="domain" description="HTH gntR-type" evidence="4">
    <location>
        <begin position="11"/>
        <end position="79"/>
    </location>
</feature>
<accession>A0A1G5BH45</accession>
<dbReference type="SUPFAM" id="SSF46785">
    <property type="entry name" value="Winged helix' DNA-binding domain"/>
    <property type="match status" value="1"/>
</dbReference>